<dbReference type="InterPro" id="IPR003594">
    <property type="entry name" value="HATPase_dom"/>
</dbReference>
<dbReference type="PROSITE" id="PS50885">
    <property type="entry name" value="HAMP"/>
    <property type="match status" value="1"/>
</dbReference>
<dbReference type="InterPro" id="IPR050640">
    <property type="entry name" value="Bact_2-comp_sensor_kinase"/>
</dbReference>
<reference evidence="8 10" key="2">
    <citation type="submission" date="2018-08" db="EMBL/GenBank/DDBJ databases">
        <title>A genome reference for cultivated species of the human gut microbiota.</title>
        <authorList>
            <person name="Zou Y."/>
            <person name="Xue W."/>
            <person name="Luo G."/>
        </authorList>
    </citation>
    <scope>NUCLEOTIDE SEQUENCE [LARGE SCALE GENOMIC DNA]</scope>
    <source>
        <strain evidence="8 10">TF05-11AC</strain>
    </source>
</reference>
<dbReference type="Pfam" id="PF06580">
    <property type="entry name" value="His_kinase"/>
    <property type="match status" value="1"/>
</dbReference>
<dbReference type="SUPFAM" id="SSF158472">
    <property type="entry name" value="HAMP domain-like"/>
    <property type="match status" value="1"/>
</dbReference>
<dbReference type="Pfam" id="PF00672">
    <property type="entry name" value="HAMP"/>
    <property type="match status" value="1"/>
</dbReference>
<dbReference type="RefSeq" id="WP_055659923.1">
    <property type="nucleotide sequence ID" value="NZ_CABIXC010000022.1"/>
</dbReference>
<dbReference type="EMBL" id="QSSQ01000011">
    <property type="protein sequence ID" value="RGM04065.1"/>
    <property type="molecule type" value="Genomic_DNA"/>
</dbReference>
<dbReference type="PANTHER" id="PTHR34220:SF7">
    <property type="entry name" value="SENSOR HISTIDINE KINASE YPDA"/>
    <property type="match status" value="1"/>
</dbReference>
<reference evidence="7 9" key="1">
    <citation type="submission" date="2015-09" db="EMBL/GenBank/DDBJ databases">
        <authorList>
            <consortium name="Pathogen Informatics"/>
        </authorList>
    </citation>
    <scope>NUCLEOTIDE SEQUENCE [LARGE SCALE GENOMIC DNA]</scope>
    <source>
        <strain evidence="7 9">2789STDY5608850</strain>
    </source>
</reference>
<dbReference type="InterPro" id="IPR003660">
    <property type="entry name" value="HAMP_dom"/>
</dbReference>
<proteinExistence type="predicted"/>
<dbReference type="Gene3D" id="6.10.340.10">
    <property type="match status" value="1"/>
</dbReference>
<evidence type="ECO:0000256" key="4">
    <source>
        <dbReference type="ARBA" id="ARBA00022777"/>
    </source>
</evidence>
<dbReference type="Proteomes" id="UP000095651">
    <property type="component" value="Unassembled WGS sequence"/>
</dbReference>
<dbReference type="GO" id="GO:0016020">
    <property type="term" value="C:membrane"/>
    <property type="evidence" value="ECO:0007669"/>
    <property type="project" value="UniProtKB-SubCell"/>
</dbReference>
<keyword evidence="2" id="KW-0597">Phosphoprotein</keyword>
<keyword evidence="5" id="KW-0812">Transmembrane</keyword>
<accession>A0A174LLN6</accession>
<dbReference type="InterPro" id="IPR036890">
    <property type="entry name" value="HATPase_C_sf"/>
</dbReference>
<dbReference type="SMART" id="SM00304">
    <property type="entry name" value="HAMP"/>
    <property type="match status" value="1"/>
</dbReference>
<evidence type="ECO:0000256" key="5">
    <source>
        <dbReference type="SAM" id="Phobius"/>
    </source>
</evidence>
<evidence type="ECO:0000256" key="1">
    <source>
        <dbReference type="ARBA" id="ARBA00004370"/>
    </source>
</evidence>
<organism evidence="7 9">
    <name type="scientific">Hungatella hathewayi</name>
    <dbReference type="NCBI Taxonomy" id="154046"/>
    <lineage>
        <taxon>Bacteria</taxon>
        <taxon>Bacillati</taxon>
        <taxon>Bacillota</taxon>
        <taxon>Clostridia</taxon>
        <taxon>Lachnospirales</taxon>
        <taxon>Lachnospiraceae</taxon>
        <taxon>Hungatella</taxon>
    </lineage>
</organism>
<evidence type="ECO:0000256" key="3">
    <source>
        <dbReference type="ARBA" id="ARBA00022679"/>
    </source>
</evidence>
<protein>
    <submittedName>
        <fullName evidence="7">Histidine kinase internal region</fullName>
    </submittedName>
    <submittedName>
        <fullName evidence="8">Sensor histidine kinase</fullName>
    </submittedName>
</protein>
<evidence type="ECO:0000313" key="9">
    <source>
        <dbReference type="Proteomes" id="UP000095651"/>
    </source>
</evidence>
<dbReference type="Proteomes" id="UP000261257">
    <property type="component" value="Unassembled WGS sequence"/>
</dbReference>
<dbReference type="SUPFAM" id="SSF55874">
    <property type="entry name" value="ATPase domain of HSP90 chaperone/DNA topoisomerase II/histidine kinase"/>
    <property type="match status" value="1"/>
</dbReference>
<keyword evidence="5" id="KW-0472">Membrane</keyword>
<keyword evidence="5" id="KW-1133">Transmembrane helix</keyword>
<evidence type="ECO:0000313" key="10">
    <source>
        <dbReference type="Proteomes" id="UP000261257"/>
    </source>
</evidence>
<dbReference type="AlphaFoldDB" id="A0A174LLN6"/>
<keyword evidence="4 7" id="KW-0418">Kinase</keyword>
<gene>
    <name evidence="7" type="primary">ypdA_28</name>
    <name evidence="8" type="ORF">DXC39_13710</name>
    <name evidence="7" type="ORF">ERS852407_05423</name>
</gene>
<keyword evidence="3" id="KW-0808">Transferase</keyword>
<sequence length="597" mass="68130">MKKWYLNLSIKYKLLIMFYFFLALLSMSFYYYNNRIAAANLMENVGNANLYLLEQINSNVLFLRREIEDMTTQLMVQPQVQAYIQPYDSATSETQKMYIDSSLKNAVNLITSKDYVSSLSVCGFQNNSVPFIRTIDSRFSLPDYEELSHTEFFQAAKAAKGKPVWLENSDETYLFAANNKYNRIFMIRMIREYNTYENMGLIVVGISEPALRREYTRGINMNEGGIAIFSKAGSLISGTGNANLSQLPQDKLLQYQTEKNGVEIYESSKNTLLLSHITDEKTGWTYLYGVPTALLTKSIDNSANYLIPFCFTALLLSLPLVLFASLLIIRPIRKLLAAMHSFENGNFDSSISFHYRDEIGQLGNGYNEMVKSLAELIDRVYVLQIREQEAELNALQSQINPHFLYNTLDSIYWKTLAKGETEIAEMVWTLSNLFRTSLNKGNRYVTVDHEFQFLEQYLRLQQLRYGSKITYQIDLAENAKTLFIPKLILQPIVENAIYHGLEPKGEQGSVTVSCFLQADKLHFRMSDNGVGMETQVLTALRDGTNQSTTTGGYALHNVRERLRIIYQNNFTMTITSNKGLGTTVTLILPALQEGEYA</sequence>
<dbReference type="GO" id="GO:0000155">
    <property type="term" value="F:phosphorelay sensor kinase activity"/>
    <property type="evidence" value="ECO:0007669"/>
    <property type="project" value="InterPro"/>
</dbReference>
<feature type="transmembrane region" description="Helical" evidence="5">
    <location>
        <begin position="305"/>
        <end position="329"/>
    </location>
</feature>
<dbReference type="Pfam" id="PF02518">
    <property type="entry name" value="HATPase_c"/>
    <property type="match status" value="1"/>
</dbReference>
<evidence type="ECO:0000259" key="6">
    <source>
        <dbReference type="PROSITE" id="PS50885"/>
    </source>
</evidence>
<feature type="transmembrane region" description="Helical" evidence="5">
    <location>
        <begin position="12"/>
        <end position="32"/>
    </location>
</feature>
<name>A0A174LLN6_9FIRM</name>
<dbReference type="InterPro" id="IPR010559">
    <property type="entry name" value="Sig_transdc_His_kin_internal"/>
</dbReference>
<dbReference type="PANTHER" id="PTHR34220">
    <property type="entry name" value="SENSOR HISTIDINE KINASE YPDA"/>
    <property type="match status" value="1"/>
</dbReference>
<dbReference type="CDD" id="cd06225">
    <property type="entry name" value="HAMP"/>
    <property type="match status" value="1"/>
</dbReference>
<evidence type="ECO:0000313" key="8">
    <source>
        <dbReference type="EMBL" id="RGM04065.1"/>
    </source>
</evidence>
<feature type="domain" description="HAMP" evidence="6">
    <location>
        <begin position="326"/>
        <end position="378"/>
    </location>
</feature>
<evidence type="ECO:0000313" key="7">
    <source>
        <dbReference type="EMBL" id="CUP25053.1"/>
    </source>
</evidence>
<dbReference type="EMBL" id="CYZE01000022">
    <property type="protein sequence ID" value="CUP25053.1"/>
    <property type="molecule type" value="Genomic_DNA"/>
</dbReference>
<dbReference type="Gene3D" id="3.30.565.10">
    <property type="entry name" value="Histidine kinase-like ATPase, C-terminal domain"/>
    <property type="match status" value="1"/>
</dbReference>
<evidence type="ECO:0000256" key="2">
    <source>
        <dbReference type="ARBA" id="ARBA00022553"/>
    </source>
</evidence>
<comment type="subcellular location">
    <subcellularLocation>
        <location evidence="1">Membrane</location>
    </subcellularLocation>
</comment>